<dbReference type="AlphaFoldDB" id="A0A1E1L1H9"/>
<sequence>MAEILGTIASGFAVISLAIQIAETIQKLKNFHSLMQSAPTDILFAIEELETLSMVLEDVDRSMQEQVFLDKRIKLMVVKSWRMCQVVTDGLVELVNKLEEHIGKGKMRAKFKFAKRKGQIDEFRTRIECAKTTMLLANQIYYQATQRQRWETLDRDVLHLQRSHERNHNIIEREVTQIRAFVISAPQSSFPSSEKLLADVGTAEVDADNGNETDVELRISKRTSSSGSRQHRPRFNEQNGRILLSGLLAINFARGEKSTTTSILFGLPRWIYARRLEQMISYESEVFNCCMEGDVVGLRRLFSDGQATPFELDPDGRTPLHYAALYAQPAICNLLLEHGADVNRQTFWVGRFCQTILERKISIRVYSFSADIPSEEIFRRWAAHSTPLHFLLSTGRLLTVNMRPVFRNLKCPPVSTTSMYEDYRLSLEALMRSGADAMLKDQYSRTAYSIYTGPASLLHWLIKDDEWNFKTISPQDLQFMILFQVMHGLKFEENLIEPLLQIGTEDILKVITQPLKYEFTVLYLLVSLWVCCSWQGSDSTHPAMERLLLNLIRAGVDVHSLSSGGYTPLLVMLGEMGRRTGKFLIRKWLELLSRGGVDLVEYSRIENELHDNNGTDWELKLWCDLDYYVPLLQLRIGETPDDFYIEFEHPYVAKGWAVDFWLGVDDAIEEERTRSMPGRWHEDETE</sequence>
<dbReference type="Pfam" id="PF00023">
    <property type="entry name" value="Ank"/>
    <property type="match status" value="1"/>
</dbReference>
<protein>
    <submittedName>
        <fullName evidence="4">Uncharacterized protein</fullName>
    </submittedName>
</protein>
<dbReference type="SMART" id="SM00248">
    <property type="entry name" value="ANK"/>
    <property type="match status" value="1"/>
</dbReference>
<evidence type="ECO:0000313" key="4">
    <source>
        <dbReference type="EMBL" id="CZT04375.1"/>
    </source>
</evidence>
<name>A0A1E1L1H9_9HELO</name>
<keyword evidence="1" id="KW-0677">Repeat</keyword>
<proteinExistence type="predicted"/>
<evidence type="ECO:0000256" key="3">
    <source>
        <dbReference type="PROSITE-ProRule" id="PRU00023"/>
    </source>
</evidence>
<evidence type="ECO:0000256" key="2">
    <source>
        <dbReference type="ARBA" id="ARBA00023043"/>
    </source>
</evidence>
<dbReference type="SUPFAM" id="SSF48403">
    <property type="entry name" value="Ankyrin repeat"/>
    <property type="match status" value="1"/>
</dbReference>
<dbReference type="InterPro" id="IPR036770">
    <property type="entry name" value="Ankyrin_rpt-contain_sf"/>
</dbReference>
<dbReference type="InterPro" id="IPR002110">
    <property type="entry name" value="Ankyrin_rpt"/>
</dbReference>
<gene>
    <name evidence="4" type="ORF">RCO7_10037</name>
</gene>
<organism evidence="4 5">
    <name type="scientific">Rhynchosporium graminicola</name>
    <dbReference type="NCBI Taxonomy" id="2792576"/>
    <lineage>
        <taxon>Eukaryota</taxon>
        <taxon>Fungi</taxon>
        <taxon>Dikarya</taxon>
        <taxon>Ascomycota</taxon>
        <taxon>Pezizomycotina</taxon>
        <taxon>Leotiomycetes</taxon>
        <taxon>Helotiales</taxon>
        <taxon>Ploettnerulaceae</taxon>
        <taxon>Rhynchosporium</taxon>
    </lineage>
</organism>
<dbReference type="PANTHER" id="PTHR24134:SF9">
    <property type="entry name" value="ANKYRIN REPEAT AND SOCS BOX PROTEIN 8"/>
    <property type="match status" value="1"/>
</dbReference>
<reference evidence="5" key="1">
    <citation type="submission" date="2016-03" db="EMBL/GenBank/DDBJ databases">
        <authorList>
            <person name="Ploux O."/>
        </authorList>
    </citation>
    <scope>NUCLEOTIDE SEQUENCE [LARGE SCALE GENOMIC DNA]</scope>
    <source>
        <strain evidence="5">UK7</strain>
    </source>
</reference>
<dbReference type="Gene3D" id="1.25.40.20">
    <property type="entry name" value="Ankyrin repeat-containing domain"/>
    <property type="match status" value="1"/>
</dbReference>
<comment type="caution">
    <text evidence="4">The sequence shown here is derived from an EMBL/GenBank/DDBJ whole genome shotgun (WGS) entry which is preliminary data.</text>
</comment>
<accession>A0A1E1L1H9</accession>
<dbReference type="EMBL" id="FJUW01000032">
    <property type="protein sequence ID" value="CZT04375.1"/>
    <property type="molecule type" value="Genomic_DNA"/>
</dbReference>
<dbReference type="PROSITE" id="PS50297">
    <property type="entry name" value="ANK_REP_REGION"/>
    <property type="match status" value="1"/>
</dbReference>
<evidence type="ECO:0000256" key="1">
    <source>
        <dbReference type="ARBA" id="ARBA00022737"/>
    </source>
</evidence>
<keyword evidence="5" id="KW-1185">Reference proteome</keyword>
<dbReference type="Proteomes" id="UP000178129">
    <property type="component" value="Unassembled WGS sequence"/>
</dbReference>
<dbReference type="InParanoid" id="A0A1E1L1H9"/>
<keyword evidence="2 3" id="KW-0040">ANK repeat</keyword>
<dbReference type="PROSITE" id="PS50088">
    <property type="entry name" value="ANK_REPEAT"/>
    <property type="match status" value="1"/>
</dbReference>
<feature type="repeat" description="ANK" evidence="3">
    <location>
        <begin position="315"/>
        <end position="347"/>
    </location>
</feature>
<dbReference type="PANTHER" id="PTHR24134">
    <property type="entry name" value="ANKYRIN REPEAT-CONTAINING PROTEIN DDB_G0279043"/>
    <property type="match status" value="1"/>
</dbReference>
<evidence type="ECO:0000313" key="5">
    <source>
        <dbReference type="Proteomes" id="UP000178129"/>
    </source>
</evidence>